<dbReference type="SUPFAM" id="SSF51695">
    <property type="entry name" value="PLC-like phosphodiesterases"/>
    <property type="match status" value="1"/>
</dbReference>
<reference evidence="3 4" key="1">
    <citation type="submission" date="2016-11" db="EMBL/GenBank/DDBJ databases">
        <authorList>
            <person name="Jaros S."/>
            <person name="Januszkiewicz K."/>
            <person name="Wedrychowicz H."/>
        </authorList>
    </citation>
    <scope>NUCLEOTIDE SEQUENCE [LARGE SCALE GENOMIC DNA]</scope>
</reference>
<evidence type="ECO:0000259" key="2">
    <source>
        <dbReference type="SMART" id="SM00148"/>
    </source>
</evidence>
<feature type="domain" description="Phosphatidylinositol-specific phospholipase C X" evidence="2">
    <location>
        <begin position="189"/>
        <end position="327"/>
    </location>
</feature>
<dbReference type="AlphaFoldDB" id="A0A2X0N427"/>
<evidence type="ECO:0000313" key="4">
    <source>
        <dbReference type="Proteomes" id="UP000249464"/>
    </source>
</evidence>
<evidence type="ECO:0000256" key="1">
    <source>
        <dbReference type="SAM" id="MobiDB-lite"/>
    </source>
</evidence>
<feature type="region of interest" description="Disordered" evidence="1">
    <location>
        <begin position="407"/>
        <end position="436"/>
    </location>
</feature>
<accession>A0A2X0N427</accession>
<feature type="compositionally biased region" description="Basic and acidic residues" evidence="1">
    <location>
        <begin position="407"/>
        <end position="418"/>
    </location>
</feature>
<evidence type="ECO:0000313" key="3">
    <source>
        <dbReference type="EMBL" id="SGZ08548.1"/>
    </source>
</evidence>
<dbReference type="EMBL" id="FQNC01000069">
    <property type="protein sequence ID" value="SGZ08548.1"/>
    <property type="molecule type" value="Genomic_DNA"/>
</dbReference>
<dbReference type="InterPro" id="IPR017946">
    <property type="entry name" value="PLC-like_Pdiesterase_TIM-brl"/>
</dbReference>
<dbReference type="InterPro" id="IPR051057">
    <property type="entry name" value="PI-PLC_domain"/>
</dbReference>
<protein>
    <submittedName>
        <fullName evidence="3">BQ5605_C030g10801 protein</fullName>
    </submittedName>
</protein>
<sequence>MAPITSPHASTPRVLHVSNLTRNAITIALRALLPTSSSPSSARVVALGGLLLSASSSPDKVDTEPLFPDESELVVPAKSLRTLTHSKLVAKSLQVALFPSDDEFSPRDSAEQDSSALRLPHRGQVINLKWGRWGPRSRLLKRSAEDKWLVYQSIDQHALQPSHQRLSKHAHLLTIVDRFPISLWMSLVPDEARLCSLYLPGTHQSLAFYGGPISTCQSRSHPLNASLENGCRFLDFRFKLTEESTLVAFHGIQNQVTTAIKAFDILYAFIQRHPTETIIVSVKQENRARGFANVLMDLLDQRANLWYTNDRWPTMGEARGRLVLFCRFDFNHENCLWHREEGLHPIRWPHNLNTPFLTPISDPFPPLEATYQPTAVIQDWYSIGSFLKIPEKTRLVMTVFHYRNQPIDDKRSKSPERRRSSHSSSTPEPPTLNYLPPGHHDALTRISFLSASSLFTAFPSIVAKGFGLGPSNWLGFQGVNARVLDQMLRRGLEDDWKSPTGESMGMIWLVDFWEAPLGLIELMVAWNGL</sequence>
<gene>
    <name evidence="3" type="primary">BQ5605_C030g10801</name>
    <name evidence="3" type="ORF">BQ5605_C030G10801</name>
</gene>
<organism evidence="3 4">
    <name type="scientific">Microbotryum silenes-dioicae</name>
    <dbReference type="NCBI Taxonomy" id="796604"/>
    <lineage>
        <taxon>Eukaryota</taxon>
        <taxon>Fungi</taxon>
        <taxon>Dikarya</taxon>
        <taxon>Basidiomycota</taxon>
        <taxon>Pucciniomycotina</taxon>
        <taxon>Microbotryomycetes</taxon>
        <taxon>Microbotryales</taxon>
        <taxon>Microbotryaceae</taxon>
        <taxon>Microbotryum</taxon>
    </lineage>
</organism>
<name>A0A2X0N427_9BASI</name>
<proteinExistence type="predicted"/>
<dbReference type="GO" id="GO:0006629">
    <property type="term" value="P:lipid metabolic process"/>
    <property type="evidence" value="ECO:0007669"/>
    <property type="project" value="InterPro"/>
</dbReference>
<dbReference type="SMART" id="SM00148">
    <property type="entry name" value="PLCXc"/>
    <property type="match status" value="1"/>
</dbReference>
<dbReference type="InterPro" id="IPR000909">
    <property type="entry name" value="PLipase_C_PInositol-sp_X_dom"/>
</dbReference>
<dbReference type="Proteomes" id="UP000249464">
    <property type="component" value="Unassembled WGS sequence"/>
</dbReference>
<dbReference type="GO" id="GO:0008081">
    <property type="term" value="F:phosphoric diester hydrolase activity"/>
    <property type="evidence" value="ECO:0007669"/>
    <property type="project" value="InterPro"/>
</dbReference>
<dbReference type="PROSITE" id="PS50007">
    <property type="entry name" value="PIPLC_X_DOMAIN"/>
    <property type="match status" value="1"/>
</dbReference>
<dbReference type="Gene3D" id="3.20.20.190">
    <property type="entry name" value="Phosphatidylinositol (PI) phosphodiesterase"/>
    <property type="match status" value="1"/>
</dbReference>
<dbReference type="STRING" id="796604.A0A2X0N427"/>
<dbReference type="PANTHER" id="PTHR13593:SF113">
    <property type="entry name" value="SI:DKEY-266F7.9"/>
    <property type="match status" value="1"/>
</dbReference>
<keyword evidence="4" id="KW-1185">Reference proteome</keyword>
<dbReference type="PANTHER" id="PTHR13593">
    <property type="match status" value="1"/>
</dbReference>